<dbReference type="OrthoDB" id="9808881at2"/>
<proteinExistence type="predicted"/>
<name>G4QHZ1_GLANF</name>
<dbReference type="KEGG" id="gni:GNIT_2427"/>
<dbReference type="PROSITE" id="PS50828">
    <property type="entry name" value="SMR"/>
    <property type="match status" value="1"/>
</dbReference>
<dbReference type="InterPro" id="IPR047688">
    <property type="entry name" value="Endonuc_SmrA"/>
</dbReference>
<dbReference type="RefSeq" id="WP_014109397.1">
    <property type="nucleotide sequence ID" value="NC_016041.1"/>
</dbReference>
<evidence type="ECO:0000259" key="1">
    <source>
        <dbReference type="PROSITE" id="PS50828"/>
    </source>
</evidence>
<accession>G4QHZ1</accession>
<dbReference type="EMBL" id="CP003060">
    <property type="protein sequence ID" value="AEP30524.1"/>
    <property type="molecule type" value="Genomic_DNA"/>
</dbReference>
<dbReference type="GO" id="GO:0004520">
    <property type="term" value="F:DNA endonuclease activity"/>
    <property type="evidence" value="ECO:0007669"/>
    <property type="project" value="TreeGrafter"/>
</dbReference>
<dbReference type="SMART" id="SM00463">
    <property type="entry name" value="SMR"/>
    <property type="match status" value="1"/>
</dbReference>
<reference evidence="2 3" key="1">
    <citation type="journal article" date="2011" name="J. Bacteriol.">
        <title>Complete genome sequence of seawater bacterium Glaciecola nitratireducens FR1064T.</title>
        <authorList>
            <person name="Bian F."/>
            <person name="Qin Q.L."/>
            <person name="Xie B.B."/>
            <person name="Shu Y.L."/>
            <person name="Zhang X.Y."/>
            <person name="Yu Y."/>
            <person name="Chen B."/>
            <person name="Chen X.L."/>
            <person name="Zhou B.C."/>
            <person name="Zhang Y.Z."/>
        </authorList>
    </citation>
    <scope>NUCLEOTIDE SEQUENCE [LARGE SCALE GENOMIC DNA]</scope>
    <source>
        <strain evidence="3">JCM 12485 / KCTC 12276 / FR1064</strain>
    </source>
</reference>
<dbReference type="HOGENOM" id="CLU_055978_1_2_6"/>
<evidence type="ECO:0000313" key="2">
    <source>
        <dbReference type="EMBL" id="AEP30524.1"/>
    </source>
</evidence>
<dbReference type="InterPro" id="IPR002625">
    <property type="entry name" value="Smr_dom"/>
</dbReference>
<dbReference type="PANTHER" id="PTHR35562:SF2">
    <property type="entry name" value="DNA ENDONUCLEASE SMRA-RELATED"/>
    <property type="match status" value="1"/>
</dbReference>
<dbReference type="eggNOG" id="COG2840">
    <property type="taxonomic scope" value="Bacteria"/>
</dbReference>
<evidence type="ECO:0000313" key="3">
    <source>
        <dbReference type="Proteomes" id="UP000009282"/>
    </source>
</evidence>
<keyword evidence="3" id="KW-1185">Reference proteome</keyword>
<sequence length="195" mass="22370">MSHSLPDNSSFFEEMSDVKPLAQTDKVALTNKNTETLAQRLKREALIAEVEKDDNGLTVEKVEPIDPHDFIEYKQDGVQQGVYKNLRLAKYQIDVTLNITHMKFDDARVTLYNTIKDCHERGIRTLLVQHGMGLNSKPFPAFLKSFVNQWLRQIDMVIAFHTAQKQHGGLASVYVLLKKHPNQKLINREKNRRGG</sequence>
<organism evidence="2 3">
    <name type="scientific">Glaciecola nitratireducens (strain JCM 12485 / KCTC 12276 / FR1064)</name>
    <dbReference type="NCBI Taxonomy" id="1085623"/>
    <lineage>
        <taxon>Bacteria</taxon>
        <taxon>Pseudomonadati</taxon>
        <taxon>Pseudomonadota</taxon>
        <taxon>Gammaproteobacteria</taxon>
        <taxon>Alteromonadales</taxon>
        <taxon>Alteromonadaceae</taxon>
        <taxon>Brumicola</taxon>
    </lineage>
</organism>
<dbReference type="SUPFAM" id="SSF160443">
    <property type="entry name" value="SMR domain-like"/>
    <property type="match status" value="1"/>
</dbReference>
<dbReference type="NCBIfam" id="NF033154">
    <property type="entry name" value="endonuc_SmrA"/>
    <property type="match status" value="1"/>
</dbReference>
<gene>
    <name evidence="2" type="ordered locus">GNIT_2427</name>
</gene>
<dbReference type="Proteomes" id="UP000009282">
    <property type="component" value="Chromosome"/>
</dbReference>
<dbReference type="Pfam" id="PF01713">
    <property type="entry name" value="Smr"/>
    <property type="match status" value="1"/>
</dbReference>
<dbReference type="PANTHER" id="PTHR35562">
    <property type="entry name" value="DNA ENDONUCLEASE SMRA-RELATED"/>
    <property type="match status" value="1"/>
</dbReference>
<feature type="domain" description="Smr" evidence="1">
    <location>
        <begin position="97"/>
        <end position="178"/>
    </location>
</feature>
<dbReference type="STRING" id="1085623.GNIT_2427"/>
<dbReference type="Gene3D" id="3.30.1370.110">
    <property type="match status" value="1"/>
</dbReference>
<dbReference type="InterPro" id="IPR036063">
    <property type="entry name" value="Smr_dom_sf"/>
</dbReference>
<protein>
    <submittedName>
        <fullName evidence="2">Smr domain (Small MutS Related) containing protein</fullName>
    </submittedName>
</protein>
<dbReference type="AlphaFoldDB" id="G4QHZ1"/>